<protein>
    <submittedName>
        <fullName evidence="8">Uncharacterized protein</fullName>
    </submittedName>
</protein>
<dbReference type="InterPro" id="IPR006603">
    <property type="entry name" value="PQ-loop_rpt"/>
</dbReference>
<dbReference type="GeneID" id="59234444"/>
<keyword evidence="9" id="KW-1185">Reference proteome</keyword>
<name>A0A7H9AWL9_ZYGMR</name>
<gene>
    <name evidence="8" type="ORF">HG535_0A07500</name>
</gene>
<feature type="transmembrane region" description="Helical" evidence="7">
    <location>
        <begin position="12"/>
        <end position="31"/>
    </location>
</feature>
<keyword evidence="4" id="KW-0677">Repeat</keyword>
<dbReference type="EMBL" id="CP058604">
    <property type="protein sequence ID" value="QLG70808.1"/>
    <property type="molecule type" value="Genomic_DNA"/>
</dbReference>
<dbReference type="NCBIfam" id="TIGR00951">
    <property type="entry name" value="2A43"/>
    <property type="match status" value="1"/>
</dbReference>
<evidence type="ECO:0000256" key="6">
    <source>
        <dbReference type="ARBA" id="ARBA00023136"/>
    </source>
</evidence>
<dbReference type="PANTHER" id="PTHR13131:SF5">
    <property type="entry name" value="CYSTINOSIN"/>
    <property type="match status" value="1"/>
</dbReference>
<dbReference type="GO" id="GO:0000324">
    <property type="term" value="C:fungal-type vacuole"/>
    <property type="evidence" value="ECO:0007669"/>
    <property type="project" value="TreeGrafter"/>
</dbReference>
<evidence type="ECO:0000313" key="8">
    <source>
        <dbReference type="EMBL" id="QLG70808.1"/>
    </source>
</evidence>
<keyword evidence="3 7" id="KW-0812">Transmembrane</keyword>
<evidence type="ECO:0000256" key="7">
    <source>
        <dbReference type="SAM" id="Phobius"/>
    </source>
</evidence>
<dbReference type="InterPro" id="IPR005282">
    <property type="entry name" value="LC_transporter"/>
</dbReference>
<evidence type="ECO:0000256" key="4">
    <source>
        <dbReference type="ARBA" id="ARBA00022737"/>
    </source>
</evidence>
<comment type="subcellular location">
    <subcellularLocation>
        <location evidence="1">Endomembrane system</location>
        <topology evidence="1">Multi-pass membrane protein</topology>
    </subcellularLocation>
</comment>
<proteinExistence type="predicted"/>
<keyword evidence="6 7" id="KW-0472">Membrane</keyword>
<dbReference type="GO" id="GO:0012505">
    <property type="term" value="C:endomembrane system"/>
    <property type="evidence" value="ECO:0007669"/>
    <property type="project" value="UniProtKB-SubCell"/>
</dbReference>
<accession>A0A7H9AWL9</accession>
<dbReference type="Pfam" id="PF04193">
    <property type="entry name" value="PQ-loop"/>
    <property type="match status" value="2"/>
</dbReference>
<keyword evidence="5 7" id="KW-1133">Transmembrane helix</keyword>
<evidence type="ECO:0000256" key="3">
    <source>
        <dbReference type="ARBA" id="ARBA00022692"/>
    </source>
</evidence>
<dbReference type="SMART" id="SM00679">
    <property type="entry name" value="CTNS"/>
    <property type="match status" value="2"/>
</dbReference>
<sequence>MVFFIKWDDVLGFIYVCAWSVSMYPPVIKNWMEGSSTAISMDFVILNTTGYFYLLVSFILQLSFWVPISAAIMKGDGSVEKLIVRPKVTNFDYWYCLHGFIMNWVLVSQVIYGSALWKFKVELHTRRMKSIYLKYWLLSIIIFTGLSIKFFRENAIVGWQNSRTLNYCNNLFLLKISMSLVKYIPQVLHNYERKSMNGFAIQSVFLDVIGGVASLLQLVCQLREDKGFNYITFVANFGKIGLALVTLIFNFTFISQWKLYGE</sequence>
<feature type="transmembrane region" description="Helical" evidence="7">
    <location>
        <begin position="51"/>
        <end position="72"/>
    </location>
</feature>
<evidence type="ECO:0000256" key="2">
    <source>
        <dbReference type="ARBA" id="ARBA00022448"/>
    </source>
</evidence>
<keyword evidence="2" id="KW-0813">Transport</keyword>
<dbReference type="AlphaFoldDB" id="A0A7H9AWL9"/>
<dbReference type="PANTHER" id="PTHR13131">
    <property type="entry name" value="CYSTINOSIN"/>
    <property type="match status" value="1"/>
</dbReference>
<evidence type="ECO:0000256" key="5">
    <source>
        <dbReference type="ARBA" id="ARBA00022989"/>
    </source>
</evidence>
<feature type="transmembrane region" description="Helical" evidence="7">
    <location>
        <begin position="132"/>
        <end position="152"/>
    </location>
</feature>
<feature type="transmembrane region" description="Helical" evidence="7">
    <location>
        <begin position="93"/>
        <end position="112"/>
    </location>
</feature>
<organism evidence="8 9">
    <name type="scientific">Zygotorulaspora mrakii</name>
    <name type="common">Zygosaccharomyces mrakii</name>
    <dbReference type="NCBI Taxonomy" id="42260"/>
    <lineage>
        <taxon>Eukaryota</taxon>
        <taxon>Fungi</taxon>
        <taxon>Dikarya</taxon>
        <taxon>Ascomycota</taxon>
        <taxon>Saccharomycotina</taxon>
        <taxon>Saccharomycetes</taxon>
        <taxon>Saccharomycetales</taxon>
        <taxon>Saccharomycetaceae</taxon>
        <taxon>Zygotorulaspora</taxon>
    </lineage>
</organism>
<feature type="transmembrane region" description="Helical" evidence="7">
    <location>
        <begin position="228"/>
        <end position="254"/>
    </location>
</feature>
<dbReference type="GO" id="GO:0015184">
    <property type="term" value="F:L-cystine transmembrane transporter activity"/>
    <property type="evidence" value="ECO:0007669"/>
    <property type="project" value="TreeGrafter"/>
</dbReference>
<dbReference type="GO" id="GO:0005774">
    <property type="term" value="C:vacuolar membrane"/>
    <property type="evidence" value="ECO:0007669"/>
    <property type="project" value="TreeGrafter"/>
</dbReference>
<dbReference type="OrthoDB" id="75720at2759"/>
<dbReference type="KEGG" id="zmk:HG535_0A07500"/>
<feature type="transmembrane region" description="Helical" evidence="7">
    <location>
        <begin position="196"/>
        <end position="216"/>
    </location>
</feature>
<evidence type="ECO:0000313" key="9">
    <source>
        <dbReference type="Proteomes" id="UP000509704"/>
    </source>
</evidence>
<dbReference type="Proteomes" id="UP000509704">
    <property type="component" value="Chromosome 1"/>
</dbReference>
<feature type="transmembrane region" description="Helical" evidence="7">
    <location>
        <begin position="164"/>
        <end position="184"/>
    </location>
</feature>
<reference evidence="8 9" key="1">
    <citation type="submission" date="2020-07" db="EMBL/GenBank/DDBJ databases">
        <title>The yeast mating-type switching endonuclease HO is a domesticated member of an unorthodox homing genetic element family.</title>
        <authorList>
            <person name="Coughlan A.Y."/>
            <person name="Lombardi L."/>
            <person name="Braun-Galleani S."/>
            <person name="Martos A.R."/>
            <person name="Galeote V."/>
            <person name="Bigey F."/>
            <person name="Dequin S."/>
            <person name="Byrne K.P."/>
            <person name="Wolfe K.H."/>
        </authorList>
    </citation>
    <scope>NUCLEOTIDE SEQUENCE [LARGE SCALE GENOMIC DNA]</scope>
    <source>
        <strain evidence="8 9">NRRL Y-6702</strain>
    </source>
</reference>
<evidence type="ECO:0000256" key="1">
    <source>
        <dbReference type="ARBA" id="ARBA00004127"/>
    </source>
</evidence>
<dbReference type="RefSeq" id="XP_037142536.1">
    <property type="nucleotide sequence ID" value="XM_037286641.1"/>
</dbReference>